<protein>
    <submittedName>
        <fullName evidence="1">Uncharacterized protein</fullName>
    </submittedName>
</protein>
<accession>A0A7J8EJX4</accession>
<name>A0A7J8EJX4_ROUAE</name>
<dbReference type="Proteomes" id="UP000593571">
    <property type="component" value="Unassembled WGS sequence"/>
</dbReference>
<evidence type="ECO:0000313" key="1">
    <source>
        <dbReference type="EMBL" id="KAF6435754.1"/>
    </source>
</evidence>
<reference evidence="1 2" key="1">
    <citation type="journal article" date="2020" name="Nature">
        <title>Six reference-quality genomes reveal evolution of bat adaptations.</title>
        <authorList>
            <person name="Jebb D."/>
            <person name="Huang Z."/>
            <person name="Pippel M."/>
            <person name="Hughes G.M."/>
            <person name="Lavrichenko K."/>
            <person name="Devanna P."/>
            <person name="Winkler S."/>
            <person name="Jermiin L.S."/>
            <person name="Skirmuntt E.C."/>
            <person name="Katzourakis A."/>
            <person name="Burkitt-Gray L."/>
            <person name="Ray D.A."/>
            <person name="Sullivan K.A.M."/>
            <person name="Roscito J.G."/>
            <person name="Kirilenko B.M."/>
            <person name="Davalos L.M."/>
            <person name="Corthals A.P."/>
            <person name="Power M.L."/>
            <person name="Jones G."/>
            <person name="Ransome R.D."/>
            <person name="Dechmann D.K.N."/>
            <person name="Locatelli A.G."/>
            <person name="Puechmaille S.J."/>
            <person name="Fedrigo O."/>
            <person name="Jarvis E.D."/>
            <person name="Hiller M."/>
            <person name="Vernes S.C."/>
            <person name="Myers E.W."/>
            <person name="Teeling E.C."/>
        </authorList>
    </citation>
    <scope>NUCLEOTIDE SEQUENCE [LARGE SCALE GENOMIC DNA]</scope>
    <source>
        <strain evidence="1">MRouAeg1</strain>
        <tissue evidence="1">Muscle</tissue>
    </source>
</reference>
<keyword evidence="2" id="KW-1185">Reference proteome</keyword>
<comment type="caution">
    <text evidence="1">The sequence shown here is derived from an EMBL/GenBank/DDBJ whole genome shotgun (WGS) entry which is preliminary data.</text>
</comment>
<evidence type="ECO:0000313" key="2">
    <source>
        <dbReference type="Proteomes" id="UP000593571"/>
    </source>
</evidence>
<proteinExistence type="predicted"/>
<sequence>MQYTDDILLNCTLETFDFITDATPIILIKNYIGRKIKLLWTAKHFNKHIFHFEVKIYLRKKIFPHTQISQCYEILSPFVRLNTQKGTKVLRNTSYNQSEEDARRWGSESERKCWSLGLGEGWHWVGAGVNMGRSSWIAK</sequence>
<gene>
    <name evidence="1" type="ORF">HJG63_012490</name>
</gene>
<organism evidence="1 2">
    <name type="scientific">Rousettus aegyptiacus</name>
    <name type="common">Egyptian fruit bat</name>
    <name type="synonym">Pteropus aegyptiacus</name>
    <dbReference type="NCBI Taxonomy" id="9407"/>
    <lineage>
        <taxon>Eukaryota</taxon>
        <taxon>Metazoa</taxon>
        <taxon>Chordata</taxon>
        <taxon>Craniata</taxon>
        <taxon>Vertebrata</taxon>
        <taxon>Euteleostomi</taxon>
        <taxon>Mammalia</taxon>
        <taxon>Eutheria</taxon>
        <taxon>Laurasiatheria</taxon>
        <taxon>Chiroptera</taxon>
        <taxon>Yinpterochiroptera</taxon>
        <taxon>Pteropodoidea</taxon>
        <taxon>Pteropodidae</taxon>
        <taxon>Rousettinae</taxon>
        <taxon>Rousettus</taxon>
    </lineage>
</organism>
<dbReference type="EMBL" id="JACASE010000009">
    <property type="protein sequence ID" value="KAF6435754.1"/>
    <property type="molecule type" value="Genomic_DNA"/>
</dbReference>
<dbReference type="AlphaFoldDB" id="A0A7J8EJX4"/>